<dbReference type="eggNOG" id="COG1320">
    <property type="taxonomic scope" value="Bacteria"/>
</dbReference>
<comment type="similarity">
    <text evidence="1">Belongs to the CPA3 antiporters (TC 2.A.63) subunit G family.</text>
</comment>
<dbReference type="PANTHER" id="PTHR34703:SF1">
    <property type="entry name" value="ANTIPORTER SUBUNIT MNHG2-RELATED"/>
    <property type="match status" value="1"/>
</dbReference>
<evidence type="ECO:0000256" key="1">
    <source>
        <dbReference type="ARBA" id="ARBA00008404"/>
    </source>
</evidence>
<evidence type="ECO:0000313" key="4">
    <source>
        <dbReference type="EMBL" id="ACV05590.1"/>
    </source>
</evidence>
<sequence>MSLLDLADVVGLLCLLGGAVLCLSAAVGLWRFNDLFSRMHAGSKPQVLGVLLVALGIGLRTRELGDVGMLLVMAACHLITVPVAAQMTGRAALRIGQADSEGPVVRAWEERMAMLESLEEQESRLQEEDADAGQDPWEAWREPERESGAAEQDEPAPQDGPRA</sequence>
<dbReference type="EMBL" id="CP001686">
    <property type="protein sequence ID" value="ACV05590.1"/>
    <property type="molecule type" value="Genomic_DNA"/>
</dbReference>
<organism evidence="4 5">
    <name type="scientific">Kytococcus sedentarius (strain ATCC 14392 / DSM 20547 / JCM 11482 / CCUG 33030 / NBRC 15357 / NCTC 11040 / CCM 314 / 541)</name>
    <name type="common">Micrococcus sedentarius</name>
    <dbReference type="NCBI Taxonomy" id="478801"/>
    <lineage>
        <taxon>Bacteria</taxon>
        <taxon>Bacillati</taxon>
        <taxon>Actinomycetota</taxon>
        <taxon>Actinomycetes</taxon>
        <taxon>Micrococcales</taxon>
        <taxon>Kytococcaceae</taxon>
        <taxon>Kytococcus</taxon>
    </lineage>
</organism>
<dbReference type="STRING" id="478801.Ksed_05200"/>
<dbReference type="AlphaFoldDB" id="C7NL48"/>
<keyword evidence="3" id="KW-0472">Membrane</keyword>
<dbReference type="Proteomes" id="UP000006666">
    <property type="component" value="Chromosome"/>
</dbReference>
<feature type="transmembrane region" description="Helical" evidence="3">
    <location>
        <begin position="6"/>
        <end position="30"/>
    </location>
</feature>
<name>C7NL48_KYTSD</name>
<dbReference type="HOGENOM" id="CLU_1387952_0_0_11"/>
<keyword evidence="3" id="KW-1133">Transmembrane helix</keyword>
<accession>C7NL48</accession>
<proteinExistence type="inferred from homology"/>
<dbReference type="RefSeq" id="WP_012802008.1">
    <property type="nucleotide sequence ID" value="NC_013169.1"/>
</dbReference>
<protein>
    <submittedName>
        <fullName evidence="4">Monovalent cation/proton antiporter, MnhG/PhaG subunit</fullName>
    </submittedName>
</protein>
<evidence type="ECO:0000256" key="3">
    <source>
        <dbReference type="SAM" id="Phobius"/>
    </source>
</evidence>
<dbReference type="NCBIfam" id="TIGR01300">
    <property type="entry name" value="CPA3_mnhG_phaG"/>
    <property type="match status" value="1"/>
</dbReference>
<keyword evidence="3" id="KW-0812">Transmembrane</keyword>
<feature type="compositionally biased region" description="Basic and acidic residues" evidence="2">
    <location>
        <begin position="138"/>
        <end position="148"/>
    </location>
</feature>
<feature type="region of interest" description="Disordered" evidence="2">
    <location>
        <begin position="117"/>
        <end position="163"/>
    </location>
</feature>
<feature type="transmembrane region" description="Helical" evidence="3">
    <location>
        <begin position="67"/>
        <end position="85"/>
    </location>
</feature>
<dbReference type="InterPro" id="IPR005133">
    <property type="entry name" value="PhaG_MnhG_YufB"/>
</dbReference>
<keyword evidence="5" id="KW-1185">Reference proteome</keyword>
<dbReference type="GO" id="GO:0015385">
    <property type="term" value="F:sodium:proton antiporter activity"/>
    <property type="evidence" value="ECO:0007669"/>
    <property type="project" value="TreeGrafter"/>
</dbReference>
<dbReference type="KEGG" id="kse:Ksed_05200"/>
<reference evidence="4 5" key="1">
    <citation type="journal article" date="2009" name="Stand. Genomic Sci.">
        <title>Complete genome sequence of Kytococcus sedentarius type strain (541).</title>
        <authorList>
            <person name="Sims D."/>
            <person name="Brettin T."/>
            <person name="Detter J.C."/>
            <person name="Han C."/>
            <person name="Lapidus A."/>
            <person name="Copeland A."/>
            <person name="Glavina Del Rio T."/>
            <person name="Nolan M."/>
            <person name="Chen F."/>
            <person name="Lucas S."/>
            <person name="Tice H."/>
            <person name="Cheng J.F."/>
            <person name="Bruce D."/>
            <person name="Goodwin L."/>
            <person name="Pitluck S."/>
            <person name="Ovchinnikova G."/>
            <person name="Pati A."/>
            <person name="Ivanova N."/>
            <person name="Mavrommatis K."/>
            <person name="Chen A."/>
            <person name="Palaniappan K."/>
            <person name="D'haeseleer P."/>
            <person name="Chain P."/>
            <person name="Bristow J."/>
            <person name="Eisen J.A."/>
            <person name="Markowitz V."/>
            <person name="Hugenholtz P."/>
            <person name="Schneider S."/>
            <person name="Goker M."/>
            <person name="Pukall R."/>
            <person name="Kyrpides N.C."/>
            <person name="Klenk H.P."/>
        </authorList>
    </citation>
    <scope>NUCLEOTIDE SEQUENCE [LARGE SCALE GENOMIC DNA]</scope>
    <source>
        <strain evidence="5">ATCC 14392 / DSM 20547 / JCM 11482 / CCUG 33030 / NBRC 15357 / NCTC 11040 / CCM 314 / 541</strain>
    </source>
</reference>
<evidence type="ECO:0000313" key="5">
    <source>
        <dbReference type="Proteomes" id="UP000006666"/>
    </source>
</evidence>
<evidence type="ECO:0000256" key="2">
    <source>
        <dbReference type="SAM" id="MobiDB-lite"/>
    </source>
</evidence>
<dbReference type="PANTHER" id="PTHR34703">
    <property type="entry name" value="ANTIPORTER SUBUNIT MNHG2-RELATED"/>
    <property type="match status" value="1"/>
</dbReference>
<dbReference type="Pfam" id="PF03334">
    <property type="entry name" value="PhaG_MnhG_YufB"/>
    <property type="match status" value="1"/>
</dbReference>
<gene>
    <name evidence="4" type="ordered locus">Ksed_05200</name>
</gene>